<protein>
    <submittedName>
        <fullName evidence="1">Squalene synthase HpnC</fullName>
        <ecNumber evidence="1">2.5.1.21</ecNumber>
    </submittedName>
</protein>
<proteinExistence type="predicted"/>
<dbReference type="SUPFAM" id="SSF48576">
    <property type="entry name" value="Terpenoid synthases"/>
    <property type="match status" value="1"/>
</dbReference>
<dbReference type="InterPro" id="IPR033904">
    <property type="entry name" value="Trans_IPPS_HH"/>
</dbReference>
<keyword evidence="2" id="KW-1185">Reference proteome</keyword>
<dbReference type="CDD" id="cd00683">
    <property type="entry name" value="Trans_IPPS_HH"/>
    <property type="match status" value="1"/>
</dbReference>
<dbReference type="InterPro" id="IPR017827">
    <property type="entry name" value="HSQ_synthase_HpnC"/>
</dbReference>
<dbReference type="SFLD" id="SFLDS00005">
    <property type="entry name" value="Isoprenoid_Synthase_Type_I"/>
    <property type="match status" value="1"/>
</dbReference>
<dbReference type="InterPro" id="IPR044843">
    <property type="entry name" value="Trans_IPPS_bact-type"/>
</dbReference>
<dbReference type="GO" id="GO:0051996">
    <property type="term" value="F:squalene synthase [NAD(P)H] activity"/>
    <property type="evidence" value="ECO:0007669"/>
    <property type="project" value="UniProtKB-EC"/>
</dbReference>
<keyword evidence="1" id="KW-0808">Transferase</keyword>
<dbReference type="EC" id="2.5.1.21" evidence="1"/>
<dbReference type="Proteomes" id="UP000650424">
    <property type="component" value="Unassembled WGS sequence"/>
</dbReference>
<reference evidence="1 2" key="1">
    <citation type="submission" date="2020-08" db="EMBL/GenBank/DDBJ databases">
        <title>Novel species isolated from subtropical streams in China.</title>
        <authorList>
            <person name="Lu H."/>
        </authorList>
    </citation>
    <scope>NUCLEOTIDE SEQUENCE [LARGE SCALE GENOMIC DNA]</scope>
    <source>
        <strain evidence="1 2">CY18W</strain>
    </source>
</reference>
<dbReference type="SFLD" id="SFLDG01212">
    <property type="entry name" value="Phytoene_synthase_like"/>
    <property type="match status" value="1"/>
</dbReference>
<organism evidence="1 2">
    <name type="scientific">Undibacterium hunanense</name>
    <dbReference type="NCBI Taxonomy" id="2762292"/>
    <lineage>
        <taxon>Bacteria</taxon>
        <taxon>Pseudomonadati</taxon>
        <taxon>Pseudomonadota</taxon>
        <taxon>Betaproteobacteria</taxon>
        <taxon>Burkholderiales</taxon>
        <taxon>Oxalobacteraceae</taxon>
        <taxon>Undibacterium</taxon>
    </lineage>
</organism>
<name>A0ABR6ZUA4_9BURK</name>
<gene>
    <name evidence="1" type="primary">hpnC</name>
    <name evidence="1" type="ORF">H8L32_18405</name>
</gene>
<dbReference type="Gene3D" id="1.10.600.10">
    <property type="entry name" value="Farnesyl Diphosphate Synthase"/>
    <property type="match status" value="1"/>
</dbReference>
<comment type="caution">
    <text evidence="1">The sequence shown here is derived from an EMBL/GenBank/DDBJ whole genome shotgun (WGS) entry which is preliminary data.</text>
</comment>
<sequence>MPASATHPTQPSKHYENFPVASLLMPARLRPAVNVIYAFARSADDIADEGDASPEERLRQLAIYEAELDSIEKNSSSESQLFKALAGVIHQYDLPLQCFRDLLSAFKQDVVTTRYADFPGLLDYCARSANPVGTLMLHLYGEASTDNLRDSDAICSALQIINFWQDVAVDWQKQRIYLPQDDLSRFGIGEQQIANGVLNEDWRNLMRFQIARARTMMLSGSGLAKRLPGRLGWELRLVVQGGLRILEKIEAVQYDVFHQRPKLGKTDWIRLAWRAYQM</sequence>
<dbReference type="InterPro" id="IPR008949">
    <property type="entry name" value="Isoprenoid_synthase_dom_sf"/>
</dbReference>
<dbReference type="SFLD" id="SFLDG01018">
    <property type="entry name" value="Squalene/Phytoene_Synthase_Lik"/>
    <property type="match status" value="1"/>
</dbReference>
<dbReference type="Pfam" id="PF00494">
    <property type="entry name" value="SQS_PSY"/>
    <property type="match status" value="1"/>
</dbReference>
<dbReference type="NCBIfam" id="TIGR03464">
    <property type="entry name" value="HpnC"/>
    <property type="match status" value="1"/>
</dbReference>
<evidence type="ECO:0000313" key="1">
    <source>
        <dbReference type="EMBL" id="MBC3919468.1"/>
    </source>
</evidence>
<dbReference type="PANTHER" id="PTHR31480">
    <property type="entry name" value="BIFUNCTIONAL LYCOPENE CYCLASE/PHYTOENE SYNTHASE"/>
    <property type="match status" value="1"/>
</dbReference>
<dbReference type="InterPro" id="IPR002060">
    <property type="entry name" value="Squ/phyt_synthse"/>
</dbReference>
<dbReference type="EMBL" id="JACOGF010000010">
    <property type="protein sequence ID" value="MBC3919468.1"/>
    <property type="molecule type" value="Genomic_DNA"/>
</dbReference>
<evidence type="ECO:0000313" key="2">
    <source>
        <dbReference type="Proteomes" id="UP000650424"/>
    </source>
</evidence>
<accession>A0ABR6ZUA4</accession>